<reference evidence="1 2" key="1">
    <citation type="submission" date="2021-01" db="EMBL/GenBank/DDBJ databases">
        <title>Draft genome sequence of Micromonospora sp. strain STR1s_6.</title>
        <authorList>
            <person name="Karlyshev A."/>
            <person name="Jawad R."/>
        </authorList>
    </citation>
    <scope>NUCLEOTIDE SEQUENCE [LARGE SCALE GENOMIC DNA]</scope>
    <source>
        <strain evidence="1 2">STR1S-6</strain>
    </source>
</reference>
<dbReference type="Pfam" id="PF13692">
    <property type="entry name" value="Glyco_trans_1_4"/>
    <property type="match status" value="1"/>
</dbReference>
<dbReference type="PANTHER" id="PTHR12526">
    <property type="entry name" value="GLYCOSYLTRANSFERASE"/>
    <property type="match status" value="1"/>
</dbReference>
<proteinExistence type="predicted"/>
<protein>
    <submittedName>
        <fullName evidence="1">Glycosyltransferase</fullName>
    </submittedName>
</protein>
<name>A0ABS1YN55_9ACTN</name>
<keyword evidence="2" id="KW-1185">Reference proteome</keyword>
<dbReference type="SUPFAM" id="SSF53756">
    <property type="entry name" value="UDP-Glycosyltransferase/glycogen phosphorylase"/>
    <property type="match status" value="1"/>
</dbReference>
<gene>
    <name evidence="1" type="ORF">JM949_26110</name>
</gene>
<sequence length="386" mass="42691">MKILFVAPWIPSKIRPRSLALLNILARDHQIRFLGLTSSDEEVRQAQELPVESTVLVPRNRVASMIRCATALPTGTSLQQAYADVPEMSNALASELRQWRPDVVHLNVFRTAHLVERCAPVPVIVDLDEFRSEYYSQLAQTAGPKWKLVGKIEAPRMQAREDTLVAQKVPLMVSAPFGPGEERPNTYVVRSPYDHPDLVVPQATEPRVLFVGRLSYEANVDGLLWFLKNCWSEVTKRVPNAVLDIVGTDPPAAVQAFRGSTVEIHANVPDVAPYYPRATAAIVPVWRGTGVQMKLIQALAAGVPTVTTPEVARRADVRHDHEVVVGADAQAWATELSSVLTDRARGQRLAAAGKRWALDFHSSNAVREQLATAYAAVWPGAEQFRR</sequence>
<accession>A0ABS1YN55</accession>
<dbReference type="Gene3D" id="3.40.50.2000">
    <property type="entry name" value="Glycogen Phosphorylase B"/>
    <property type="match status" value="2"/>
</dbReference>
<comment type="caution">
    <text evidence="1">The sequence shown here is derived from an EMBL/GenBank/DDBJ whole genome shotgun (WGS) entry which is preliminary data.</text>
</comment>
<evidence type="ECO:0000313" key="1">
    <source>
        <dbReference type="EMBL" id="MBM0278551.1"/>
    </source>
</evidence>
<dbReference type="EMBL" id="JAEVHL010000180">
    <property type="protein sequence ID" value="MBM0278551.1"/>
    <property type="molecule type" value="Genomic_DNA"/>
</dbReference>
<dbReference type="RefSeq" id="WP_203150916.1">
    <property type="nucleotide sequence ID" value="NZ_JAEVHL010000180.1"/>
</dbReference>
<dbReference type="CDD" id="cd03801">
    <property type="entry name" value="GT4_PimA-like"/>
    <property type="match status" value="1"/>
</dbReference>
<dbReference type="Proteomes" id="UP000622245">
    <property type="component" value="Unassembled WGS sequence"/>
</dbReference>
<dbReference type="PANTHER" id="PTHR12526:SF600">
    <property type="entry name" value="GLYCOSYL TRANSFERASE GROUP 1"/>
    <property type="match status" value="1"/>
</dbReference>
<evidence type="ECO:0000313" key="2">
    <source>
        <dbReference type="Proteomes" id="UP000622245"/>
    </source>
</evidence>
<organism evidence="1 2">
    <name type="scientific">Micromonospora tarensis</name>
    <dbReference type="NCBI Taxonomy" id="2806100"/>
    <lineage>
        <taxon>Bacteria</taxon>
        <taxon>Bacillati</taxon>
        <taxon>Actinomycetota</taxon>
        <taxon>Actinomycetes</taxon>
        <taxon>Micromonosporales</taxon>
        <taxon>Micromonosporaceae</taxon>
        <taxon>Micromonospora</taxon>
    </lineage>
</organism>